<evidence type="ECO:0000313" key="2">
    <source>
        <dbReference type="EMBL" id="PIR94322.1"/>
    </source>
</evidence>
<dbReference type="AlphaFoldDB" id="A0A2H0V5I4"/>
<accession>A0A2H0V5I4</accession>
<organism evidence="2 3">
    <name type="scientific">Candidatus Falkowbacteria bacterium CG10_big_fil_rev_8_21_14_0_10_39_11</name>
    <dbReference type="NCBI Taxonomy" id="1974565"/>
    <lineage>
        <taxon>Bacteria</taxon>
        <taxon>Candidatus Falkowiibacteriota</taxon>
    </lineage>
</organism>
<gene>
    <name evidence="2" type="ORF">COT97_01955</name>
</gene>
<proteinExistence type="predicted"/>
<dbReference type="PANTHER" id="PTHR42897">
    <property type="entry name" value="PYRUVATE SYNTHASE SUBUNIT PORB"/>
    <property type="match status" value="1"/>
</dbReference>
<keyword evidence="1" id="KW-0560">Oxidoreductase</keyword>
<protein>
    <submittedName>
        <fullName evidence="2">Uncharacterized protein</fullName>
    </submittedName>
</protein>
<reference evidence="3" key="1">
    <citation type="submission" date="2017-09" db="EMBL/GenBank/DDBJ databases">
        <title>Depth-based differentiation of microbial function through sediment-hosted aquifers and enrichment of novel symbionts in the deep terrestrial subsurface.</title>
        <authorList>
            <person name="Probst A.J."/>
            <person name="Ladd B."/>
            <person name="Jarett J.K."/>
            <person name="Geller-Mcgrath D.E."/>
            <person name="Sieber C.M.K."/>
            <person name="Emerson J.B."/>
            <person name="Anantharaman K."/>
            <person name="Thomas B.C."/>
            <person name="Malmstrom R."/>
            <person name="Stieglmeier M."/>
            <person name="Klingl A."/>
            <person name="Woyke T."/>
            <person name="Ryan C.M."/>
            <person name="Banfield J.F."/>
        </authorList>
    </citation>
    <scope>NUCLEOTIDE SEQUENCE [LARGE SCALE GENOMIC DNA]</scope>
</reference>
<evidence type="ECO:0000256" key="1">
    <source>
        <dbReference type="ARBA" id="ARBA00023002"/>
    </source>
</evidence>
<dbReference type="InterPro" id="IPR029061">
    <property type="entry name" value="THDP-binding"/>
</dbReference>
<comment type="caution">
    <text evidence="2">The sequence shown here is derived from an EMBL/GenBank/DDBJ whole genome shotgun (WGS) entry which is preliminary data.</text>
</comment>
<dbReference type="GO" id="GO:0016491">
    <property type="term" value="F:oxidoreductase activity"/>
    <property type="evidence" value="ECO:0007669"/>
    <property type="project" value="UniProtKB-KW"/>
</dbReference>
<dbReference type="PANTHER" id="PTHR42897:SF2">
    <property type="entry name" value="PYRUVATE SYNTHASE SUBUNIT PORB"/>
    <property type="match status" value="1"/>
</dbReference>
<dbReference type="InterPro" id="IPR051479">
    <property type="entry name" value="PorB-like"/>
</dbReference>
<evidence type="ECO:0000313" key="3">
    <source>
        <dbReference type="Proteomes" id="UP000229901"/>
    </source>
</evidence>
<name>A0A2H0V5I4_9BACT</name>
<dbReference type="Proteomes" id="UP000229901">
    <property type="component" value="Unassembled WGS sequence"/>
</dbReference>
<dbReference type="SUPFAM" id="SSF52518">
    <property type="entry name" value="Thiamin diphosphate-binding fold (THDP-binding)"/>
    <property type="match status" value="1"/>
</dbReference>
<dbReference type="Gene3D" id="3.40.50.970">
    <property type="match status" value="1"/>
</dbReference>
<dbReference type="EMBL" id="PFAP01000010">
    <property type="protein sequence ID" value="PIR94322.1"/>
    <property type="molecule type" value="Genomic_DNA"/>
</dbReference>
<sequence>MNTGVQSSSSTPIGAYTMTSPASTHSTGNILHKKDLPAIALAHDVPYVATATVGDLKDFVEKVKKAATIKGPKFIQIYSTCTPGWNVQTCDTIKVAKLAQETGLYPVLEYENGKLINVKKVPKPTPKVERFLEIQGRYRHLFKNNKGKGIIKELQRQANYNIKKFDLRYE</sequence>